<protein>
    <submittedName>
        <fullName evidence="1">Uncharacterized protein</fullName>
    </submittedName>
</protein>
<evidence type="ECO:0000313" key="1">
    <source>
        <dbReference type="EMBL" id="MCI43706.1"/>
    </source>
</evidence>
<comment type="caution">
    <text evidence="1">The sequence shown here is derived from an EMBL/GenBank/DDBJ whole genome shotgun (WGS) entry which is preliminary data.</text>
</comment>
<proteinExistence type="predicted"/>
<sequence length="85" mass="9783">MEVTDDRDRDNDPGVDRPFNPEFILFTASMTGISISRGITTSWTGFSRDIAGREADRCTDKDLTSIGDRFLRSRTMRRDRFMNNT</sequence>
<name>A0A392S742_9FABA</name>
<dbReference type="AlphaFoldDB" id="A0A392S742"/>
<evidence type="ECO:0000313" key="2">
    <source>
        <dbReference type="Proteomes" id="UP000265520"/>
    </source>
</evidence>
<reference evidence="1 2" key="1">
    <citation type="journal article" date="2018" name="Front. Plant Sci.">
        <title>Red Clover (Trifolium pratense) and Zigzag Clover (T. medium) - A Picture of Genomic Similarities and Differences.</title>
        <authorList>
            <person name="Dluhosova J."/>
            <person name="Istvanek J."/>
            <person name="Nedelnik J."/>
            <person name="Repkova J."/>
        </authorList>
    </citation>
    <scope>NUCLEOTIDE SEQUENCE [LARGE SCALE GENOMIC DNA]</scope>
    <source>
        <strain evidence="2">cv. 10/8</strain>
        <tissue evidence="1">Leaf</tissue>
    </source>
</reference>
<accession>A0A392S742</accession>
<dbReference type="EMBL" id="LXQA010321074">
    <property type="protein sequence ID" value="MCI43706.1"/>
    <property type="molecule type" value="Genomic_DNA"/>
</dbReference>
<dbReference type="Proteomes" id="UP000265520">
    <property type="component" value="Unassembled WGS sequence"/>
</dbReference>
<keyword evidence="2" id="KW-1185">Reference proteome</keyword>
<organism evidence="1 2">
    <name type="scientific">Trifolium medium</name>
    <dbReference type="NCBI Taxonomy" id="97028"/>
    <lineage>
        <taxon>Eukaryota</taxon>
        <taxon>Viridiplantae</taxon>
        <taxon>Streptophyta</taxon>
        <taxon>Embryophyta</taxon>
        <taxon>Tracheophyta</taxon>
        <taxon>Spermatophyta</taxon>
        <taxon>Magnoliopsida</taxon>
        <taxon>eudicotyledons</taxon>
        <taxon>Gunneridae</taxon>
        <taxon>Pentapetalae</taxon>
        <taxon>rosids</taxon>
        <taxon>fabids</taxon>
        <taxon>Fabales</taxon>
        <taxon>Fabaceae</taxon>
        <taxon>Papilionoideae</taxon>
        <taxon>50 kb inversion clade</taxon>
        <taxon>NPAAA clade</taxon>
        <taxon>Hologalegina</taxon>
        <taxon>IRL clade</taxon>
        <taxon>Trifolieae</taxon>
        <taxon>Trifolium</taxon>
    </lineage>
</organism>